<dbReference type="GO" id="GO:0000160">
    <property type="term" value="P:phosphorelay signal transduction system"/>
    <property type="evidence" value="ECO:0007669"/>
    <property type="project" value="UniProtKB-KW"/>
</dbReference>
<keyword evidence="3" id="KW-0808">Transferase</keyword>
<dbReference type="GO" id="GO:0004673">
    <property type="term" value="F:protein histidine kinase activity"/>
    <property type="evidence" value="ECO:0007669"/>
    <property type="project" value="UniProtKB-EC"/>
</dbReference>
<keyword evidence="3" id="KW-0418">Kinase</keyword>
<dbReference type="PANTHER" id="PTHR43065">
    <property type="entry name" value="SENSOR HISTIDINE KINASE"/>
    <property type="match status" value="1"/>
</dbReference>
<comment type="caution">
    <text evidence="6">The sequence shown here is derived from an EMBL/GenBank/DDBJ whole genome shotgun (WGS) entry which is preliminary data.</text>
</comment>
<dbReference type="SMART" id="SM00387">
    <property type="entry name" value="HATPase_c"/>
    <property type="match status" value="1"/>
</dbReference>
<evidence type="ECO:0000256" key="2">
    <source>
        <dbReference type="ARBA" id="ARBA00012438"/>
    </source>
</evidence>
<proteinExistence type="predicted"/>
<comment type="catalytic activity">
    <reaction evidence="1">
        <text>ATP + protein L-histidine = ADP + protein N-phospho-L-histidine.</text>
        <dbReference type="EC" id="2.7.13.3"/>
    </reaction>
</comment>
<dbReference type="InterPro" id="IPR005467">
    <property type="entry name" value="His_kinase_dom"/>
</dbReference>
<accession>A0A926DKL8</accession>
<keyword evidence="4" id="KW-0902">Two-component regulatory system</keyword>
<dbReference type="EC" id="2.7.13.3" evidence="2"/>
<dbReference type="Pfam" id="PF02518">
    <property type="entry name" value="HATPase_c"/>
    <property type="match status" value="1"/>
</dbReference>
<name>A0A926DKL8_9FIRM</name>
<evidence type="ECO:0000313" key="6">
    <source>
        <dbReference type="EMBL" id="MBC8539472.1"/>
    </source>
</evidence>
<dbReference type="PROSITE" id="PS50109">
    <property type="entry name" value="HIS_KIN"/>
    <property type="match status" value="1"/>
</dbReference>
<protein>
    <recommendedName>
        <fullName evidence="2">histidine kinase</fullName>
        <ecNumber evidence="2">2.7.13.3</ecNumber>
    </recommendedName>
</protein>
<evidence type="ECO:0000313" key="7">
    <source>
        <dbReference type="Proteomes" id="UP000611762"/>
    </source>
</evidence>
<dbReference type="RefSeq" id="WP_177678612.1">
    <property type="nucleotide sequence ID" value="NZ_JACRSU010000001.1"/>
</dbReference>
<dbReference type="InterPro" id="IPR036890">
    <property type="entry name" value="HATPase_C_sf"/>
</dbReference>
<keyword evidence="6" id="KW-0067">ATP-binding</keyword>
<dbReference type="EMBL" id="JACRSU010000001">
    <property type="protein sequence ID" value="MBC8539472.1"/>
    <property type="molecule type" value="Genomic_DNA"/>
</dbReference>
<sequence>MLELSLHILDIVNNSVKAGASLIQVTVDEAIRNNLLKISIEDNGCGMDEDFLAHVTDPFQTTRTTRKVGMGLSLFKAAAESTGGGLTIDSKKGVGTRVLVDFVYDHIDRQPLGDMAETMLTLISGNTTVDFVYTHTVNDKTFSLDTREIKQILGEEISLGSPEIVLWLREYIKEGLKEISL</sequence>
<keyword evidence="6" id="KW-0547">Nucleotide-binding</keyword>
<dbReference type="InterPro" id="IPR004358">
    <property type="entry name" value="Sig_transdc_His_kin-like_C"/>
</dbReference>
<keyword evidence="7" id="KW-1185">Reference proteome</keyword>
<reference evidence="6" key="1">
    <citation type="submission" date="2020-08" db="EMBL/GenBank/DDBJ databases">
        <title>Genome public.</title>
        <authorList>
            <person name="Liu C."/>
            <person name="Sun Q."/>
        </authorList>
    </citation>
    <scope>NUCLEOTIDE SEQUENCE</scope>
    <source>
        <strain evidence="6">H8</strain>
    </source>
</reference>
<organism evidence="6 7">
    <name type="scientific">Congzhengia minquanensis</name>
    <dbReference type="NCBI Taxonomy" id="2763657"/>
    <lineage>
        <taxon>Bacteria</taxon>
        <taxon>Bacillati</taxon>
        <taxon>Bacillota</taxon>
        <taxon>Clostridia</taxon>
        <taxon>Eubacteriales</taxon>
        <taxon>Oscillospiraceae</taxon>
        <taxon>Congzhengia</taxon>
    </lineage>
</organism>
<dbReference type="Gene3D" id="3.30.565.10">
    <property type="entry name" value="Histidine kinase-like ATPase, C-terminal domain"/>
    <property type="match status" value="1"/>
</dbReference>
<dbReference type="SUPFAM" id="SSF55874">
    <property type="entry name" value="ATPase domain of HSP90 chaperone/DNA topoisomerase II/histidine kinase"/>
    <property type="match status" value="1"/>
</dbReference>
<gene>
    <name evidence="6" type="ORF">H8698_00595</name>
</gene>
<dbReference type="InterPro" id="IPR003594">
    <property type="entry name" value="HATPase_dom"/>
</dbReference>
<dbReference type="Proteomes" id="UP000611762">
    <property type="component" value="Unassembled WGS sequence"/>
</dbReference>
<feature type="domain" description="Histidine kinase" evidence="5">
    <location>
        <begin position="1"/>
        <end position="106"/>
    </location>
</feature>
<evidence type="ECO:0000256" key="1">
    <source>
        <dbReference type="ARBA" id="ARBA00000085"/>
    </source>
</evidence>
<evidence type="ECO:0000259" key="5">
    <source>
        <dbReference type="PROSITE" id="PS50109"/>
    </source>
</evidence>
<evidence type="ECO:0000256" key="4">
    <source>
        <dbReference type="ARBA" id="ARBA00023012"/>
    </source>
</evidence>
<dbReference type="PRINTS" id="PR00344">
    <property type="entry name" value="BCTRLSENSOR"/>
</dbReference>
<dbReference type="GO" id="GO:0005524">
    <property type="term" value="F:ATP binding"/>
    <property type="evidence" value="ECO:0007669"/>
    <property type="project" value="UniProtKB-KW"/>
</dbReference>
<dbReference type="AlphaFoldDB" id="A0A926DKL8"/>
<evidence type="ECO:0000256" key="3">
    <source>
        <dbReference type="ARBA" id="ARBA00022777"/>
    </source>
</evidence>